<dbReference type="InterPro" id="IPR000031">
    <property type="entry name" value="PurE_dom"/>
</dbReference>
<feature type="binding site" evidence="3 5">
    <location>
        <position position="17"/>
    </location>
    <ligand>
        <name>substrate</name>
    </ligand>
</feature>
<dbReference type="PANTHER" id="PTHR23046">
    <property type="entry name" value="PHOSPHORIBOSYLAMINOIMIDAZOLE CARBOXYLASE CATALYTIC SUBUNIT"/>
    <property type="match status" value="1"/>
</dbReference>
<dbReference type="InterPro" id="IPR033747">
    <property type="entry name" value="PurE_ClassI"/>
</dbReference>
<feature type="domain" description="PurE" evidence="6">
    <location>
        <begin position="6"/>
        <end position="157"/>
    </location>
</feature>
<dbReference type="NCBIfam" id="TIGR01162">
    <property type="entry name" value="purE"/>
    <property type="match status" value="1"/>
</dbReference>
<evidence type="ECO:0000256" key="2">
    <source>
        <dbReference type="ARBA" id="ARBA00023235"/>
    </source>
</evidence>
<sequence length="162" mass="16460">MAEAGPRVGIIMGSRSDWETMRHAAETLDALGVPHEARVVSAHRTPDRLFHYAKSAAPRGIQVIVAGAGGAAHLPGMCAAMTPLPVLGVPVESAALRGVDSLLSIVQMPAGVPVGTLAIGRAGAVNAALLAAAVLGLSDPAVRVALEDWRARQTAAVAEEPA</sequence>
<accession>A0A6J4SD66</accession>
<comment type="catalytic activity">
    <reaction evidence="3 4">
        <text>5-carboxyamino-1-(5-phospho-D-ribosyl)imidazole + H(+) = 5-amino-1-(5-phospho-D-ribosyl)imidazole-4-carboxylate</text>
        <dbReference type="Rhea" id="RHEA:13193"/>
        <dbReference type="ChEBI" id="CHEBI:15378"/>
        <dbReference type="ChEBI" id="CHEBI:58730"/>
        <dbReference type="ChEBI" id="CHEBI:77657"/>
        <dbReference type="EC" id="5.4.99.18"/>
    </reaction>
</comment>
<dbReference type="EMBL" id="CADCVW010000037">
    <property type="protein sequence ID" value="CAA9492642.1"/>
    <property type="molecule type" value="Genomic_DNA"/>
</dbReference>
<dbReference type="EC" id="5.4.99.18" evidence="3 4"/>
<protein>
    <recommendedName>
        <fullName evidence="3 4">N5-carboxyaminoimidazole ribonucleotide mutase</fullName>
        <shortName evidence="3 4">N5-CAIR mutase</shortName>
        <ecNumber evidence="3 4">5.4.99.18</ecNumber>
    </recommendedName>
    <alternativeName>
        <fullName evidence="3">5-(carboxyamino)imidazole ribonucleotide mutase</fullName>
    </alternativeName>
</protein>
<dbReference type="AlphaFoldDB" id="A0A6J4SD66"/>
<dbReference type="PANTHER" id="PTHR23046:SF2">
    <property type="entry name" value="PHOSPHORIBOSYLAMINOIMIDAZOLE CARBOXYLASE"/>
    <property type="match status" value="1"/>
</dbReference>
<dbReference type="Gene3D" id="3.40.50.1970">
    <property type="match status" value="1"/>
</dbReference>
<feature type="binding site" evidence="3 5">
    <location>
        <position position="14"/>
    </location>
    <ligand>
        <name>substrate</name>
    </ligand>
</feature>
<evidence type="ECO:0000313" key="7">
    <source>
        <dbReference type="EMBL" id="CAA9492642.1"/>
    </source>
</evidence>
<keyword evidence="1 3" id="KW-0658">Purine biosynthesis</keyword>
<dbReference type="SUPFAM" id="SSF52255">
    <property type="entry name" value="N5-CAIR mutase (phosphoribosylaminoimidazole carboxylase, PurE)"/>
    <property type="match status" value="1"/>
</dbReference>
<keyword evidence="2 3" id="KW-0413">Isomerase</keyword>
<gene>
    <name evidence="3" type="primary">purE</name>
    <name evidence="7" type="ORF">AVDCRST_MAG39-871</name>
</gene>
<feature type="binding site" evidence="3 5">
    <location>
        <position position="44"/>
    </location>
    <ligand>
        <name>substrate</name>
    </ligand>
</feature>
<evidence type="ECO:0000256" key="4">
    <source>
        <dbReference type="PIRNR" id="PIRNR001338"/>
    </source>
</evidence>
<dbReference type="PIRSF" id="PIRSF001338">
    <property type="entry name" value="AIR_carboxylase"/>
    <property type="match status" value="1"/>
</dbReference>
<evidence type="ECO:0000259" key="6">
    <source>
        <dbReference type="SMART" id="SM01001"/>
    </source>
</evidence>
<dbReference type="UniPathway" id="UPA00074">
    <property type="reaction ID" value="UER00943"/>
</dbReference>
<dbReference type="GO" id="GO:0034023">
    <property type="term" value="F:5-(carboxyamino)imidazole ribonucleotide mutase activity"/>
    <property type="evidence" value="ECO:0007669"/>
    <property type="project" value="UniProtKB-UniRule"/>
</dbReference>
<evidence type="ECO:0000256" key="3">
    <source>
        <dbReference type="HAMAP-Rule" id="MF_01929"/>
    </source>
</evidence>
<dbReference type="InterPro" id="IPR024694">
    <property type="entry name" value="PurE_prokaryotes"/>
</dbReference>
<dbReference type="Pfam" id="PF00731">
    <property type="entry name" value="AIRC"/>
    <property type="match status" value="1"/>
</dbReference>
<evidence type="ECO:0000256" key="5">
    <source>
        <dbReference type="PIRSR" id="PIRSR001338-1"/>
    </source>
</evidence>
<comment type="similarity">
    <text evidence="3">Belongs to the AIR carboxylase family. Class I subfamily.</text>
</comment>
<evidence type="ECO:0000256" key="1">
    <source>
        <dbReference type="ARBA" id="ARBA00022755"/>
    </source>
</evidence>
<dbReference type="GO" id="GO:0006189">
    <property type="term" value="P:'de novo' IMP biosynthetic process"/>
    <property type="evidence" value="ECO:0007669"/>
    <property type="project" value="UniProtKB-UniRule"/>
</dbReference>
<name>A0A6J4SD66_9SPHN</name>
<reference evidence="7" key="1">
    <citation type="submission" date="2020-02" db="EMBL/GenBank/DDBJ databases">
        <authorList>
            <person name="Meier V. D."/>
        </authorList>
    </citation>
    <scope>NUCLEOTIDE SEQUENCE</scope>
    <source>
        <strain evidence="7">AVDCRST_MAG39</strain>
    </source>
</reference>
<dbReference type="HAMAP" id="MF_01929">
    <property type="entry name" value="PurE_classI"/>
    <property type="match status" value="1"/>
</dbReference>
<organism evidence="7">
    <name type="scientific">uncultured Sphingomonadaceae bacterium</name>
    <dbReference type="NCBI Taxonomy" id="169976"/>
    <lineage>
        <taxon>Bacteria</taxon>
        <taxon>Pseudomonadati</taxon>
        <taxon>Pseudomonadota</taxon>
        <taxon>Alphaproteobacteria</taxon>
        <taxon>Sphingomonadales</taxon>
        <taxon>Sphingomonadaceae</taxon>
        <taxon>environmental samples</taxon>
    </lineage>
</organism>
<proteinExistence type="inferred from homology"/>
<dbReference type="SMART" id="SM01001">
    <property type="entry name" value="AIRC"/>
    <property type="match status" value="1"/>
</dbReference>
<comment type="pathway">
    <text evidence="3 4">Purine metabolism; IMP biosynthesis via de novo pathway; 5-amino-1-(5-phospho-D-ribosyl)imidazole-4-carboxylate from 5-amino-1-(5-phospho-D-ribosyl)imidazole (N5-CAIR route): step 2/2.</text>
</comment>
<comment type="function">
    <text evidence="3 4">Catalyzes the conversion of N5-carboxyaminoimidazole ribonucleotide (N5-CAIR) to 4-carboxy-5-aminoimidazole ribonucleotide (CAIR).</text>
</comment>